<evidence type="ECO:0000313" key="4">
    <source>
        <dbReference type="EMBL" id="HEA17208.1"/>
    </source>
</evidence>
<dbReference type="InterPro" id="IPR036271">
    <property type="entry name" value="Tet_transcr_reg_TetR-rel_C_sf"/>
</dbReference>
<gene>
    <name evidence="4" type="ORF">ENH88_12330</name>
</gene>
<evidence type="ECO:0000256" key="2">
    <source>
        <dbReference type="PROSITE-ProRule" id="PRU00335"/>
    </source>
</evidence>
<dbReference type="GO" id="GO:0003677">
    <property type="term" value="F:DNA binding"/>
    <property type="evidence" value="ECO:0007669"/>
    <property type="project" value="UniProtKB-UniRule"/>
</dbReference>
<dbReference type="SUPFAM" id="SSF46689">
    <property type="entry name" value="Homeodomain-like"/>
    <property type="match status" value="1"/>
</dbReference>
<evidence type="ECO:0000256" key="1">
    <source>
        <dbReference type="ARBA" id="ARBA00023125"/>
    </source>
</evidence>
<organism evidence="4">
    <name type="scientific">Pseudoalteromonas prydzensis</name>
    <dbReference type="NCBI Taxonomy" id="182141"/>
    <lineage>
        <taxon>Bacteria</taxon>
        <taxon>Pseudomonadati</taxon>
        <taxon>Pseudomonadota</taxon>
        <taxon>Gammaproteobacteria</taxon>
        <taxon>Alteromonadales</taxon>
        <taxon>Pseudoalteromonadaceae</taxon>
        <taxon>Pseudoalteromonas</taxon>
    </lineage>
</organism>
<accession>A0A7V1CZL3</accession>
<dbReference type="PROSITE" id="PS50977">
    <property type="entry name" value="HTH_TETR_2"/>
    <property type="match status" value="1"/>
</dbReference>
<dbReference type="EMBL" id="DRGM01000128">
    <property type="protein sequence ID" value="HEA17208.1"/>
    <property type="molecule type" value="Genomic_DNA"/>
</dbReference>
<dbReference type="PANTHER" id="PTHR30328">
    <property type="entry name" value="TRANSCRIPTIONAL REPRESSOR"/>
    <property type="match status" value="1"/>
</dbReference>
<evidence type="ECO:0000259" key="3">
    <source>
        <dbReference type="PROSITE" id="PS50977"/>
    </source>
</evidence>
<reference evidence="4" key="1">
    <citation type="journal article" date="2020" name="mSystems">
        <title>Genome- and Community-Level Interaction Insights into Carbon Utilization and Element Cycling Functions of Hydrothermarchaeota in Hydrothermal Sediment.</title>
        <authorList>
            <person name="Zhou Z."/>
            <person name="Liu Y."/>
            <person name="Xu W."/>
            <person name="Pan J."/>
            <person name="Luo Z.H."/>
            <person name="Li M."/>
        </authorList>
    </citation>
    <scope>NUCLEOTIDE SEQUENCE [LARGE SCALE GENOMIC DNA]</scope>
    <source>
        <strain evidence="4">HyVt-346</strain>
    </source>
</reference>
<dbReference type="AlphaFoldDB" id="A0A7V1CZL3"/>
<dbReference type="RefSeq" id="WP_304182538.1">
    <property type="nucleotide sequence ID" value="NZ_DRGM01000128.1"/>
</dbReference>
<proteinExistence type="predicted"/>
<dbReference type="Proteomes" id="UP000886188">
    <property type="component" value="Unassembled WGS sequence"/>
</dbReference>
<dbReference type="InterPro" id="IPR009057">
    <property type="entry name" value="Homeodomain-like_sf"/>
</dbReference>
<dbReference type="PRINTS" id="PR00455">
    <property type="entry name" value="HTHTETR"/>
</dbReference>
<dbReference type="Gene3D" id="1.10.357.10">
    <property type="entry name" value="Tetracycline Repressor, domain 2"/>
    <property type="match status" value="1"/>
</dbReference>
<dbReference type="Gene3D" id="1.10.10.60">
    <property type="entry name" value="Homeodomain-like"/>
    <property type="match status" value="1"/>
</dbReference>
<dbReference type="GO" id="GO:0045892">
    <property type="term" value="P:negative regulation of DNA-templated transcription"/>
    <property type="evidence" value="ECO:0007669"/>
    <property type="project" value="InterPro"/>
</dbReference>
<comment type="caution">
    <text evidence="4">The sequence shown here is derived from an EMBL/GenBank/DDBJ whole genome shotgun (WGS) entry which is preliminary data.</text>
</comment>
<dbReference type="InterPro" id="IPR050109">
    <property type="entry name" value="HTH-type_TetR-like_transc_reg"/>
</dbReference>
<dbReference type="InterPro" id="IPR013573">
    <property type="entry name" value="Tscrpt_reg_YcdC_C"/>
</dbReference>
<dbReference type="SUPFAM" id="SSF48498">
    <property type="entry name" value="Tetracyclin repressor-like, C-terminal domain"/>
    <property type="match status" value="1"/>
</dbReference>
<sequence>MTTQIKPNKKEVTRERNQKLILNAAEQLFSQLGYEGASMSMIATAAQVPKANILYYFKSKDGLYEAVIDRIIAHWNLGLDNVTADDDPATVLYNYIKSKVILAINEPLQSRLFASEILRGAPYLQNYFRTNTRPWVKQKVDVFQAWMDAKKIDAIDPYHLLFTIWATTQYYADFQSEVLLVMNKLEYDETDVAHITQSIAHIILKGIGVKVPEQSEA</sequence>
<dbReference type="PANTHER" id="PTHR30328:SF54">
    <property type="entry name" value="HTH-TYPE TRANSCRIPTIONAL REPRESSOR SCO4008"/>
    <property type="match status" value="1"/>
</dbReference>
<feature type="DNA-binding region" description="H-T-H motif" evidence="2">
    <location>
        <begin position="38"/>
        <end position="57"/>
    </location>
</feature>
<feature type="domain" description="HTH tetR-type" evidence="3">
    <location>
        <begin position="15"/>
        <end position="75"/>
    </location>
</feature>
<dbReference type="InterPro" id="IPR001647">
    <property type="entry name" value="HTH_TetR"/>
</dbReference>
<name>A0A7V1CZL3_9GAMM</name>
<keyword evidence="1 2" id="KW-0238">DNA-binding</keyword>
<dbReference type="Pfam" id="PF08362">
    <property type="entry name" value="TetR_C_3"/>
    <property type="match status" value="1"/>
</dbReference>
<dbReference type="Pfam" id="PF00440">
    <property type="entry name" value="TetR_N"/>
    <property type="match status" value="1"/>
</dbReference>
<protein>
    <submittedName>
        <fullName evidence="4">TetR family transcriptional regulator</fullName>
    </submittedName>
</protein>